<protein>
    <submittedName>
        <fullName evidence="2">Uncharacterized protein</fullName>
    </submittedName>
</protein>
<organism evidence="2 3">
    <name type="scientific">Musa balbisiana</name>
    <name type="common">Banana</name>
    <dbReference type="NCBI Taxonomy" id="52838"/>
    <lineage>
        <taxon>Eukaryota</taxon>
        <taxon>Viridiplantae</taxon>
        <taxon>Streptophyta</taxon>
        <taxon>Embryophyta</taxon>
        <taxon>Tracheophyta</taxon>
        <taxon>Spermatophyta</taxon>
        <taxon>Magnoliopsida</taxon>
        <taxon>Liliopsida</taxon>
        <taxon>Zingiberales</taxon>
        <taxon>Musaceae</taxon>
        <taxon>Musa</taxon>
    </lineage>
</organism>
<evidence type="ECO:0000256" key="1">
    <source>
        <dbReference type="SAM" id="MobiDB-lite"/>
    </source>
</evidence>
<evidence type="ECO:0000313" key="3">
    <source>
        <dbReference type="Proteomes" id="UP000317650"/>
    </source>
</evidence>
<dbReference type="EMBL" id="PYDT01000178">
    <property type="protein sequence ID" value="THU43166.1"/>
    <property type="molecule type" value="Genomic_DNA"/>
</dbReference>
<dbReference type="Proteomes" id="UP000317650">
    <property type="component" value="Unassembled WGS sequence"/>
</dbReference>
<keyword evidence="3" id="KW-1185">Reference proteome</keyword>
<accession>A0A4V4H263</accession>
<evidence type="ECO:0000313" key="2">
    <source>
        <dbReference type="EMBL" id="THU43166.1"/>
    </source>
</evidence>
<name>A0A4V4H263_MUSBA</name>
<reference evidence="2 3" key="1">
    <citation type="journal article" date="2019" name="Nat. Plants">
        <title>Genome sequencing of Musa balbisiana reveals subgenome evolution and function divergence in polyploid bananas.</title>
        <authorList>
            <person name="Yao X."/>
        </authorList>
    </citation>
    <scope>NUCLEOTIDE SEQUENCE [LARGE SCALE GENOMIC DNA]</scope>
    <source>
        <strain evidence="3">cv. DH-PKW</strain>
        <tissue evidence="2">Leaves</tissue>
    </source>
</reference>
<dbReference type="AlphaFoldDB" id="A0A4V4H263"/>
<proteinExistence type="predicted"/>
<feature type="region of interest" description="Disordered" evidence="1">
    <location>
        <begin position="1"/>
        <end position="24"/>
    </location>
</feature>
<comment type="caution">
    <text evidence="2">The sequence shown here is derived from an EMBL/GenBank/DDBJ whole genome shotgun (WGS) entry which is preliminary data.</text>
</comment>
<gene>
    <name evidence="2" type="ORF">C4D60_Mb00t07060</name>
</gene>
<sequence length="79" mass="8409">MGLSYSREATVATRDSKTSATPATLEHPRVHRDAGLGLFRIAWKVPPHASLAVPPLAARSPVQKWPVLVLIGAYHGGDG</sequence>